<evidence type="ECO:0000313" key="2">
    <source>
        <dbReference type="Proteomes" id="UP001172082"/>
    </source>
</evidence>
<comment type="caution">
    <text evidence="1">The sequence shown here is derived from an EMBL/GenBank/DDBJ whole genome shotgun (WGS) entry which is preliminary data.</text>
</comment>
<proteinExistence type="predicted"/>
<reference evidence="1" key="1">
    <citation type="submission" date="2023-06" db="EMBL/GenBank/DDBJ databases">
        <title>Genomic of Parafulvivirga corallium.</title>
        <authorList>
            <person name="Wang G."/>
        </authorList>
    </citation>
    <scope>NUCLEOTIDE SEQUENCE</scope>
    <source>
        <strain evidence="1">BMA10</strain>
    </source>
</reference>
<protein>
    <recommendedName>
        <fullName evidence="3">Lipoprotein</fullName>
    </recommendedName>
</protein>
<accession>A0ABT8KQ40</accession>
<dbReference type="Proteomes" id="UP001172082">
    <property type="component" value="Unassembled WGS sequence"/>
</dbReference>
<gene>
    <name evidence="1" type="ORF">QQ008_12935</name>
</gene>
<sequence>MKMNFIFILIFFAFSNCTGPQAESDGGSFLNECLESKDARFISSIVTSFEKQLISKYGAKSYKKFLSEMRSMAIPPDFFVKSDLTSFLIANKKSSSFRKIWIKQGGFFKTKPNSKYLLCLKEKSDSKTLREVLETIEKVPNINPGLTAGALESGLTDDEYNSEAIKIYLAVNIYDRFNK</sequence>
<keyword evidence="2" id="KW-1185">Reference proteome</keyword>
<name>A0ABT8KQ40_9BACT</name>
<dbReference type="EMBL" id="JAUJEA010000004">
    <property type="protein sequence ID" value="MDN5202283.1"/>
    <property type="molecule type" value="Genomic_DNA"/>
</dbReference>
<organism evidence="1 2">
    <name type="scientific">Splendidivirga corallicola</name>
    <dbReference type="NCBI Taxonomy" id="3051826"/>
    <lineage>
        <taxon>Bacteria</taxon>
        <taxon>Pseudomonadati</taxon>
        <taxon>Bacteroidota</taxon>
        <taxon>Cytophagia</taxon>
        <taxon>Cytophagales</taxon>
        <taxon>Splendidivirgaceae</taxon>
        <taxon>Splendidivirga</taxon>
    </lineage>
</organism>
<evidence type="ECO:0008006" key="3">
    <source>
        <dbReference type="Google" id="ProtNLM"/>
    </source>
</evidence>
<dbReference type="RefSeq" id="WP_346752308.1">
    <property type="nucleotide sequence ID" value="NZ_JAUJEA010000004.1"/>
</dbReference>
<evidence type="ECO:0000313" key="1">
    <source>
        <dbReference type="EMBL" id="MDN5202283.1"/>
    </source>
</evidence>